<dbReference type="HOGENOM" id="CLU_055231_0_0_1"/>
<protein>
    <recommendedName>
        <fullName evidence="5">Family with sequence similarity 47 member E</fullName>
    </recommendedName>
</protein>
<dbReference type="PANTHER" id="PTHR46449:SF5">
    <property type="entry name" value="FAMILY WITH SEQUENCE SIMILARITY 47 MEMBER E"/>
    <property type="match status" value="1"/>
</dbReference>
<proteinExistence type="inferred from homology"/>
<evidence type="ECO:0000256" key="2">
    <source>
        <dbReference type="SAM" id="MobiDB-lite"/>
    </source>
</evidence>
<feature type="compositionally biased region" description="Basic residues" evidence="2">
    <location>
        <begin position="395"/>
        <end position="406"/>
    </location>
</feature>
<reference evidence="3 4" key="1">
    <citation type="journal article" date="2008" name="Nature">
        <title>Genome analysis of the platypus reveals unique signatures of evolution.</title>
        <authorList>
            <person name="Warren W.C."/>
            <person name="Hillier L.W."/>
            <person name="Marshall Graves J.A."/>
            <person name="Birney E."/>
            <person name="Ponting C.P."/>
            <person name="Grutzner F."/>
            <person name="Belov K."/>
            <person name="Miller W."/>
            <person name="Clarke L."/>
            <person name="Chinwalla A.T."/>
            <person name="Yang S.P."/>
            <person name="Heger A."/>
            <person name="Locke D.P."/>
            <person name="Miethke P."/>
            <person name="Waters P.D."/>
            <person name="Veyrunes F."/>
            <person name="Fulton L."/>
            <person name="Fulton B."/>
            <person name="Graves T."/>
            <person name="Wallis J."/>
            <person name="Puente X.S."/>
            <person name="Lopez-Otin C."/>
            <person name="Ordonez G.R."/>
            <person name="Eichler E.E."/>
            <person name="Chen L."/>
            <person name="Cheng Z."/>
            <person name="Deakin J.E."/>
            <person name="Alsop A."/>
            <person name="Thompson K."/>
            <person name="Kirby P."/>
            <person name="Papenfuss A.T."/>
            <person name="Wakefield M.J."/>
            <person name="Olender T."/>
            <person name="Lancet D."/>
            <person name="Huttley G.A."/>
            <person name="Smit A.F."/>
            <person name="Pask A."/>
            <person name="Temple-Smith P."/>
            <person name="Batzer M.A."/>
            <person name="Walker J.A."/>
            <person name="Konkel M.K."/>
            <person name="Harris R.S."/>
            <person name="Whittington C.M."/>
            <person name="Wong E.S."/>
            <person name="Gemmell N.J."/>
            <person name="Buschiazzo E."/>
            <person name="Vargas Jentzsch I.M."/>
            <person name="Merkel A."/>
            <person name="Schmitz J."/>
            <person name="Zemann A."/>
            <person name="Churakov G."/>
            <person name="Kriegs J.O."/>
            <person name="Brosius J."/>
            <person name="Murchison E.P."/>
            <person name="Sachidanandam R."/>
            <person name="Smith C."/>
            <person name="Hannon G.J."/>
            <person name="Tsend-Ayush E."/>
            <person name="McMillan D."/>
            <person name="Attenborough R."/>
            <person name="Rens W."/>
            <person name="Ferguson-Smith M."/>
            <person name="Lefevre C.M."/>
            <person name="Sharp J.A."/>
            <person name="Nicholas K.R."/>
            <person name="Ray D.A."/>
            <person name="Kube M."/>
            <person name="Reinhardt R."/>
            <person name="Pringle T.H."/>
            <person name="Taylor J."/>
            <person name="Jones R.C."/>
            <person name="Nixon B."/>
            <person name="Dacheux J.L."/>
            <person name="Niwa H."/>
            <person name="Sekita Y."/>
            <person name="Huang X."/>
            <person name="Stark A."/>
            <person name="Kheradpour P."/>
            <person name="Kellis M."/>
            <person name="Flicek P."/>
            <person name="Chen Y."/>
            <person name="Webber C."/>
            <person name="Hardison R."/>
            <person name="Nelson J."/>
            <person name="Hallsworth-Pepin K."/>
            <person name="Delehaunty K."/>
            <person name="Markovic C."/>
            <person name="Minx P."/>
            <person name="Feng Y."/>
            <person name="Kremitzki C."/>
            <person name="Mitreva M."/>
            <person name="Glasscock J."/>
            <person name="Wylie T."/>
            <person name="Wohldmann P."/>
            <person name="Thiru P."/>
            <person name="Nhan M.N."/>
            <person name="Pohl C.S."/>
            <person name="Smith S.M."/>
            <person name="Hou S."/>
            <person name="Nefedov M."/>
            <person name="de Jong P.J."/>
            <person name="Renfree M.B."/>
            <person name="Mardis E.R."/>
            <person name="Wilson R.K."/>
        </authorList>
    </citation>
    <scope>NUCLEOTIDE SEQUENCE [LARGE SCALE GENOMIC DNA]</scope>
    <source>
        <strain evidence="3 4">Glennie</strain>
    </source>
</reference>
<accession>F7AT13</accession>
<dbReference type="FunCoup" id="F7AT13">
    <property type="interactions" value="867"/>
</dbReference>
<reference evidence="3" key="3">
    <citation type="submission" date="2025-09" db="UniProtKB">
        <authorList>
            <consortium name="Ensembl"/>
        </authorList>
    </citation>
    <scope>IDENTIFICATION</scope>
    <source>
        <strain evidence="3">Glennie</strain>
    </source>
</reference>
<evidence type="ECO:0000313" key="3">
    <source>
        <dbReference type="Ensembl" id="ENSOANP00000018716.3"/>
    </source>
</evidence>
<dbReference type="OMA" id="VKYGAWY"/>
<evidence type="ECO:0000256" key="1">
    <source>
        <dbReference type="ARBA" id="ARBA00005277"/>
    </source>
</evidence>
<dbReference type="eggNOG" id="ENOG502QRUF">
    <property type="taxonomic scope" value="Eukaryota"/>
</dbReference>
<dbReference type="InterPro" id="IPR032743">
    <property type="entry name" value="FAM47"/>
</dbReference>
<dbReference type="Pfam" id="PF14642">
    <property type="entry name" value="FAM47"/>
    <property type="match status" value="1"/>
</dbReference>
<organism evidence="3 4">
    <name type="scientific">Ornithorhynchus anatinus</name>
    <name type="common">Duckbill platypus</name>
    <dbReference type="NCBI Taxonomy" id="9258"/>
    <lineage>
        <taxon>Eukaryota</taxon>
        <taxon>Metazoa</taxon>
        <taxon>Chordata</taxon>
        <taxon>Craniata</taxon>
        <taxon>Vertebrata</taxon>
        <taxon>Euteleostomi</taxon>
        <taxon>Mammalia</taxon>
        <taxon>Monotremata</taxon>
        <taxon>Ornithorhynchidae</taxon>
        <taxon>Ornithorhynchus</taxon>
    </lineage>
</organism>
<gene>
    <name evidence="3" type="primary">FAM47E</name>
</gene>
<dbReference type="AlphaFoldDB" id="F7AT13"/>
<comment type="similarity">
    <text evidence="1">Belongs to the FAM47 family.</text>
</comment>
<name>F7AT13_ORNAN</name>
<sequence>MTHRERLTLPRELPPVPAGMSAKPWYKEKLPSKSFRGGKGRLIFPDALNSRRWKFLDGSVAEGRGPRAPEAVALRPGPGPAFLPPLVRHEPAKATPTPGPAHEKLREKMTEASVRASRLSACQRARRAYVSDVERRLARHPLAHYSHLEDQVSPELLAHVLETLDPEKNLQKEWARWAEIQRDEPRPVPRPKPPVRLPTRPKKTPPQNPYRWLSEGEEMREDAAYGSPPLDENGGVQNHLDESTVRSLFATGYDVPRSFPLRVVELGRIPEELKKRLGPRLRSPGTARTGRSKSQDPYRPAWEKIRYGAWYLNPKLWKKQRADEPLKDPKVELAAQKEKLRKALQERDYRILEHHGIMAFVKFIESKGYRMPNFLTKIFAQKELAEASEVTSKPSPKRPRFKKRKIEVHSTSPHPKG</sequence>
<dbReference type="Bgee" id="ENSOANG00000011811">
    <property type="expression patterns" value="Expressed in testis and 3 other cell types or tissues"/>
</dbReference>
<evidence type="ECO:0000313" key="4">
    <source>
        <dbReference type="Proteomes" id="UP000002279"/>
    </source>
</evidence>
<keyword evidence="4" id="KW-1185">Reference proteome</keyword>
<dbReference type="GO" id="GO:0045815">
    <property type="term" value="P:transcription initiation-coupled chromatin remodeling"/>
    <property type="evidence" value="ECO:0000318"/>
    <property type="project" value="GO_Central"/>
</dbReference>
<dbReference type="GeneTree" id="ENSGT00940000165114"/>
<evidence type="ECO:0008006" key="5">
    <source>
        <dbReference type="Google" id="ProtNLM"/>
    </source>
</evidence>
<feature type="region of interest" description="Disordered" evidence="2">
    <location>
        <begin position="184"/>
        <end position="211"/>
    </location>
</feature>
<dbReference type="GO" id="GO:0000785">
    <property type="term" value="C:chromatin"/>
    <property type="evidence" value="ECO:0000318"/>
    <property type="project" value="GO_Central"/>
</dbReference>
<dbReference type="InParanoid" id="F7AT13"/>
<feature type="region of interest" description="Disordered" evidence="2">
    <location>
        <begin position="1"/>
        <end position="23"/>
    </location>
</feature>
<feature type="region of interest" description="Disordered" evidence="2">
    <location>
        <begin position="386"/>
        <end position="417"/>
    </location>
</feature>
<dbReference type="PANTHER" id="PTHR46449">
    <property type="entry name" value="ZGC:158260"/>
    <property type="match status" value="1"/>
</dbReference>
<dbReference type="Proteomes" id="UP000002279">
    <property type="component" value="Chromosome 10"/>
</dbReference>
<reference evidence="3" key="2">
    <citation type="submission" date="2025-08" db="UniProtKB">
        <authorList>
            <consortium name="Ensembl"/>
        </authorList>
    </citation>
    <scope>IDENTIFICATION</scope>
    <source>
        <strain evidence="3">Glennie</strain>
    </source>
</reference>
<dbReference type="Ensembl" id="ENSOANT00000018719.4">
    <property type="protein sequence ID" value="ENSOANP00000018716.3"/>
    <property type="gene ID" value="ENSOANG00000011811.4"/>
</dbReference>